<keyword evidence="2" id="KW-1185">Reference proteome</keyword>
<accession>A0ABN0J3K2</accession>
<dbReference type="EMBL" id="AHMH02000051">
    <property type="protein sequence ID" value="EMN01545.1"/>
    <property type="molecule type" value="Genomic_DNA"/>
</dbReference>
<organism evidence="1 2">
    <name type="scientific">Leptospira noguchii str. 2007001578</name>
    <dbReference type="NCBI Taxonomy" id="1049974"/>
    <lineage>
        <taxon>Bacteria</taxon>
        <taxon>Pseudomonadati</taxon>
        <taxon>Spirochaetota</taxon>
        <taxon>Spirochaetia</taxon>
        <taxon>Leptospirales</taxon>
        <taxon>Leptospiraceae</taxon>
        <taxon>Leptospira</taxon>
    </lineage>
</organism>
<proteinExistence type="predicted"/>
<protein>
    <submittedName>
        <fullName evidence="1">Uncharacterized protein</fullName>
    </submittedName>
</protein>
<evidence type="ECO:0000313" key="2">
    <source>
        <dbReference type="Proteomes" id="UP000012099"/>
    </source>
</evidence>
<comment type="caution">
    <text evidence="1">The sequence shown here is derived from an EMBL/GenBank/DDBJ whole genome shotgun (WGS) entry which is preliminary data.</text>
</comment>
<reference evidence="1 2" key="1">
    <citation type="submission" date="2013-01" db="EMBL/GenBank/DDBJ databases">
        <authorList>
            <person name="Harkins D.M."/>
            <person name="Durkin A.S."/>
            <person name="Brinkac L.M."/>
            <person name="Haft D.H."/>
            <person name="Selengut J.D."/>
            <person name="Sanka R."/>
            <person name="DePew J."/>
            <person name="Purushe J."/>
            <person name="Whelen A.C."/>
            <person name="Vinetz J.M."/>
            <person name="Sutton G.G."/>
            <person name="Nierman W.C."/>
            <person name="Fouts D.E."/>
        </authorList>
    </citation>
    <scope>NUCLEOTIDE SEQUENCE [LARGE SCALE GENOMIC DNA]</scope>
    <source>
        <strain evidence="1 2">2007001578</strain>
    </source>
</reference>
<dbReference type="Proteomes" id="UP000012099">
    <property type="component" value="Unassembled WGS sequence"/>
</dbReference>
<gene>
    <name evidence="1" type="ORF">LEP1GSC035_4459</name>
</gene>
<name>A0ABN0J3K2_9LEPT</name>
<evidence type="ECO:0000313" key="1">
    <source>
        <dbReference type="EMBL" id="EMN01545.1"/>
    </source>
</evidence>
<sequence length="44" mass="5601">MEYELGEIEPFYFFSKIKFYKNEFDSFKIDIRNKFFPQFFSRLN</sequence>